<dbReference type="PRINTS" id="PR00853">
    <property type="entry name" value="XPGRADSUPER"/>
</dbReference>
<evidence type="ECO:0000256" key="2">
    <source>
        <dbReference type="ARBA" id="ARBA00022722"/>
    </source>
</evidence>
<feature type="domain" description="XPG N-terminal" evidence="15">
    <location>
        <begin position="1"/>
        <end position="107"/>
    </location>
</feature>
<evidence type="ECO:0000313" key="16">
    <source>
        <dbReference type="EMBL" id="CAJ0918202.1"/>
    </source>
</evidence>
<evidence type="ECO:0000256" key="1">
    <source>
        <dbReference type="ARBA" id="ARBA00022705"/>
    </source>
</evidence>
<dbReference type="Gene3D" id="3.40.50.1010">
    <property type="entry name" value="5'-nuclease"/>
    <property type="match status" value="1"/>
</dbReference>
<proteinExistence type="inferred from homology"/>
<keyword evidence="3 12" id="KW-0479">Metal-binding</keyword>
<dbReference type="PROSITE" id="PS00841">
    <property type="entry name" value="XPG_1"/>
    <property type="match status" value="1"/>
</dbReference>
<evidence type="ECO:0000256" key="6">
    <source>
        <dbReference type="ARBA" id="ARBA00022801"/>
    </source>
</evidence>
<comment type="subunit">
    <text evidence="11">Interacts with PCNA. Three molecules of FEN1 bind to one PCNA trimer with each molecule binding to one PCNA monomer. PCNA stimulates the nuclease activity without altering cleavage specificity. The C-terminal domain binds EP300; can bind simultaneously to both PCNA and EP300. Interacts with DDX11; this interaction is direct and increases flap endonuclease activity of FEN1. Interacts with WDR4; regulating its endonuclease activity. Interacts with POLB.</text>
</comment>
<name>A0ABN9KSV1_9NEOB</name>
<comment type="similarity">
    <text evidence="12">Belongs to the XPG/RAD2 endonuclease family. FEN1 subfamily.</text>
</comment>
<dbReference type="SMART" id="SM00484">
    <property type="entry name" value="XPGI"/>
    <property type="match status" value="1"/>
</dbReference>
<keyword evidence="4 12" id="KW-0255">Endonuclease</keyword>
<dbReference type="EMBL" id="CAUEEQ010000891">
    <property type="protein sequence ID" value="CAJ0918202.1"/>
    <property type="molecule type" value="Genomic_DNA"/>
</dbReference>
<keyword evidence="17" id="KW-1185">Reference proteome</keyword>
<dbReference type="InterPro" id="IPR036279">
    <property type="entry name" value="5-3_exonuclease_C_sf"/>
</dbReference>
<dbReference type="SMART" id="SM00485">
    <property type="entry name" value="XPGN"/>
    <property type="match status" value="1"/>
</dbReference>
<evidence type="ECO:0000256" key="3">
    <source>
        <dbReference type="ARBA" id="ARBA00022723"/>
    </source>
</evidence>
<keyword evidence="12" id="KW-0539">Nucleus</keyword>
<dbReference type="SUPFAM" id="SSF47807">
    <property type="entry name" value="5' to 3' exonuclease, C-terminal subdomain"/>
    <property type="match status" value="1"/>
</dbReference>
<dbReference type="PANTHER" id="PTHR11081:SF73">
    <property type="entry name" value="FLAP ENDONUCLEASE 1"/>
    <property type="match status" value="1"/>
</dbReference>
<gene>
    <name evidence="16" type="ORF">RIMI_LOCUS715952</name>
</gene>
<comment type="subcellular location">
    <subcellularLocation>
        <location evidence="12">Nucleus</location>
        <location evidence="12">Nucleolus</location>
    </subcellularLocation>
    <subcellularLocation>
        <location evidence="12">Nucleus</location>
        <location evidence="12">Nucleoplasm</location>
    </subcellularLocation>
    <subcellularLocation>
        <location evidence="12">Mitochondrion</location>
    </subcellularLocation>
    <text evidence="12">Resides mostly in the nucleoli and relocalizes to the nucleoplasm upon DNA damage.</text>
</comment>
<keyword evidence="8 12" id="KW-0460">Magnesium</keyword>
<evidence type="ECO:0000256" key="7">
    <source>
        <dbReference type="ARBA" id="ARBA00022839"/>
    </source>
</evidence>
<evidence type="ECO:0000256" key="4">
    <source>
        <dbReference type="ARBA" id="ARBA00022759"/>
    </source>
</evidence>
<keyword evidence="12" id="KW-0496">Mitochondrion</keyword>
<organism evidence="16 17">
    <name type="scientific">Ranitomeya imitator</name>
    <name type="common">mimic poison frog</name>
    <dbReference type="NCBI Taxonomy" id="111125"/>
    <lineage>
        <taxon>Eukaryota</taxon>
        <taxon>Metazoa</taxon>
        <taxon>Chordata</taxon>
        <taxon>Craniata</taxon>
        <taxon>Vertebrata</taxon>
        <taxon>Euteleostomi</taxon>
        <taxon>Amphibia</taxon>
        <taxon>Batrachia</taxon>
        <taxon>Anura</taxon>
        <taxon>Neobatrachia</taxon>
        <taxon>Hyloidea</taxon>
        <taxon>Dendrobatidae</taxon>
        <taxon>Dendrobatinae</taxon>
        <taxon>Ranitomeya</taxon>
    </lineage>
</organism>
<protein>
    <recommendedName>
        <fullName evidence="12">Flap endonuclease 1</fullName>
        <shortName evidence="12">FEN-1</shortName>
        <ecNumber evidence="12">3.1.-.-</ecNumber>
    </recommendedName>
    <alternativeName>
        <fullName evidence="12">Flap structure-specific endonuclease 1</fullName>
    </alternativeName>
</protein>
<reference evidence="16" key="1">
    <citation type="submission" date="2023-07" db="EMBL/GenBank/DDBJ databases">
        <authorList>
            <person name="Stuckert A."/>
        </authorList>
    </citation>
    <scope>NUCLEOTIDE SEQUENCE</scope>
</reference>
<keyword evidence="6 12" id="KW-0378">Hydrolase</keyword>
<evidence type="ECO:0000256" key="11">
    <source>
        <dbReference type="ARBA" id="ARBA00046466"/>
    </source>
</evidence>
<dbReference type="InterPro" id="IPR029060">
    <property type="entry name" value="PIN-like_dom_sf"/>
</dbReference>
<dbReference type="InterPro" id="IPR006084">
    <property type="entry name" value="XPG/Rad2"/>
</dbReference>
<evidence type="ECO:0000256" key="8">
    <source>
        <dbReference type="ARBA" id="ARBA00022842"/>
    </source>
</evidence>
<evidence type="ECO:0000256" key="5">
    <source>
        <dbReference type="ARBA" id="ARBA00022763"/>
    </source>
</evidence>
<evidence type="ECO:0000256" key="13">
    <source>
        <dbReference type="SAM" id="MobiDB-lite"/>
    </source>
</evidence>
<dbReference type="Pfam" id="PF00752">
    <property type="entry name" value="XPG_N"/>
    <property type="match status" value="1"/>
</dbReference>
<accession>A0ABN9KSV1</accession>
<dbReference type="EC" id="3.1.-.-" evidence="12"/>
<dbReference type="HAMAP" id="MF_00614">
    <property type="entry name" value="Fen"/>
    <property type="match status" value="1"/>
</dbReference>
<evidence type="ECO:0000256" key="9">
    <source>
        <dbReference type="ARBA" id="ARBA00023204"/>
    </source>
</evidence>
<evidence type="ECO:0000256" key="10">
    <source>
        <dbReference type="ARBA" id="ARBA00029382"/>
    </source>
</evidence>
<dbReference type="Proteomes" id="UP001176940">
    <property type="component" value="Unassembled WGS sequence"/>
</dbReference>
<keyword evidence="7 12" id="KW-0269">Exonuclease</keyword>
<evidence type="ECO:0000259" key="14">
    <source>
        <dbReference type="SMART" id="SM00484"/>
    </source>
</evidence>
<dbReference type="InterPro" id="IPR006086">
    <property type="entry name" value="XPG-I_dom"/>
</dbReference>
<evidence type="ECO:0000256" key="12">
    <source>
        <dbReference type="HAMAP-Rule" id="MF_03140"/>
    </source>
</evidence>
<feature type="region of interest" description="Disordered" evidence="13">
    <location>
        <begin position="355"/>
        <end position="382"/>
    </location>
</feature>
<keyword evidence="9 12" id="KW-0234">DNA repair</keyword>
<dbReference type="InterPro" id="IPR006085">
    <property type="entry name" value="XPG_DNA_repair_N"/>
</dbReference>
<keyword evidence="12" id="KW-0597">Phosphoprotein</keyword>
<dbReference type="InterPro" id="IPR023426">
    <property type="entry name" value="Flap_endonuc"/>
</dbReference>
<keyword evidence="2 12" id="KW-0540">Nuclease</keyword>
<keyword evidence="1 12" id="KW-0235">DNA replication</keyword>
<dbReference type="InterPro" id="IPR019974">
    <property type="entry name" value="XPG_CS"/>
</dbReference>
<evidence type="ECO:0000313" key="17">
    <source>
        <dbReference type="Proteomes" id="UP001176940"/>
    </source>
</evidence>
<dbReference type="Gene3D" id="1.10.150.20">
    <property type="entry name" value="5' to 3' exonuclease, C-terminal subdomain"/>
    <property type="match status" value="1"/>
</dbReference>
<feature type="domain" description="XPG-I" evidence="14">
    <location>
        <begin position="146"/>
        <end position="218"/>
    </location>
</feature>
<dbReference type="PANTHER" id="PTHR11081">
    <property type="entry name" value="FLAP ENDONUCLEASE FAMILY MEMBER"/>
    <property type="match status" value="1"/>
</dbReference>
<dbReference type="Pfam" id="PF00867">
    <property type="entry name" value="XPG_I"/>
    <property type="match status" value="1"/>
</dbReference>
<comment type="cofactor">
    <cofactor evidence="12">
        <name>Mg(2+)</name>
        <dbReference type="ChEBI" id="CHEBI:18420"/>
    </cofactor>
    <text evidence="12">Binds 2 magnesium ions per subunit. They probably participate in the reaction catalyzed by the enzyme. May bind an additional third magnesium ion after substrate binding.</text>
</comment>
<comment type="function">
    <text evidence="10 12">Structure-specific nuclease with 5'-flap endonuclease and 5'-3' exonuclease activities involved in DNA replication and repair. During DNA replication, cleaves the 5'-overhanging flap structure that is generated by displacement synthesis when DNA polymerase encounters the 5'-end of a downstream Okazaki fragment. It enters the flap from the 5'-end and then tracks to cleave the flap base, leaving a nick for ligation. Also involved in the long patch base excision repair (LP-BER) pathway, by cleaving within the apurinic/apyrimidinic (AP) site-terminated flap. Acts as a genome stabilization factor that prevents flaps from equilibrating into structures that lead to duplications and deletions. Also possesses 5'-3' exonuclease activity on nicked or gapped double-stranded DNA, and exhibits RNase H activity. Also involved in replication and repair of rDNA and in repairing mitochondrial DNA.</text>
</comment>
<evidence type="ECO:0000259" key="15">
    <source>
        <dbReference type="SMART" id="SM00485"/>
    </source>
</evidence>
<dbReference type="CDD" id="cd09867">
    <property type="entry name" value="PIN_FEN1"/>
    <property type="match status" value="1"/>
</dbReference>
<sequence>MGIQGLAKLIADVAPGAIKENDIKSYFGRKVAVDASMCIYQFLIAVRQDGNMLQNEEGETTSHLMGMFYRTIRMVEHGIKPVYVFDGKPPQLKSGELAKRSERRAEAEKLLEAAQEAGEVENIEKFNKRLVKVTKQHNEECKQLLKLMGIPYVDAPCEAEATCAALVKGGKVYAAATEDMDALTFGTPLLLRHLTASEAKKLPIQEFHLSRALQDIGISQDQFIDLCILLGSDYCETIRGIGPKRAIELIRQHKSIEEIMDNIDLKKYPVPENWLHKEARQLFLEPEVVDVDNVELKWVDPDEEGLVAFMCGEKQFSEDRIRNGAKKLVKNRHGSTQGRLDDFFKVTGSITSSKRKVTDVKGSAKKKAKTASTPSGKFKRGK</sequence>
<comment type="caution">
    <text evidence="16">The sequence shown here is derived from an EMBL/GenBank/DDBJ whole genome shotgun (WGS) entry which is preliminary data.</text>
</comment>
<dbReference type="SMART" id="SM00279">
    <property type="entry name" value="HhH2"/>
    <property type="match status" value="1"/>
</dbReference>
<keyword evidence="5 12" id="KW-0227">DNA damage</keyword>
<dbReference type="SUPFAM" id="SSF88723">
    <property type="entry name" value="PIN domain-like"/>
    <property type="match status" value="1"/>
</dbReference>
<dbReference type="InterPro" id="IPR008918">
    <property type="entry name" value="HhH2"/>
</dbReference>